<keyword evidence="2" id="KW-1185">Reference proteome</keyword>
<dbReference type="EMBL" id="JAXDAE010000001">
    <property type="protein sequence ID" value="MDY2586025.1"/>
    <property type="molecule type" value="Genomic_DNA"/>
</dbReference>
<organism evidence="1 2">
    <name type="scientific">Winogradskyella aquimaris</name>
    <dbReference type="NCBI Taxonomy" id="864074"/>
    <lineage>
        <taxon>Bacteria</taxon>
        <taxon>Pseudomonadati</taxon>
        <taxon>Bacteroidota</taxon>
        <taxon>Flavobacteriia</taxon>
        <taxon>Flavobacteriales</taxon>
        <taxon>Flavobacteriaceae</taxon>
        <taxon>Winogradskyella</taxon>
    </lineage>
</organism>
<sequence length="314" mass="37048">MTTQTIEEIGNAVFEERNISPTRLQVSSKNINNWIRGKIVPFVPVQQAADSLGNFKLESYSSKKSTPKAKWIRLNLAQAVWVSIVNELYNFKVSSDKLEDLAYQIWQRPREQKYADRVFQYHINDNPNNLPKHHIDKLRSQLKNEILMQQYFRTIINPFTDIVKSAFYRKELPHNFLYVPETNEYMFHYNPINLTLDLNSVYLQKPMVCIPIVPILSRILLLEFDNKKIKDLHYLSSVEKQIRDIVVFKKPKVVEIAFDKAHINPIVVTEDHKSREQLAEYIITNKIKIGSKLLIDIRSNDQYKITLIRKEQYK</sequence>
<dbReference type="Proteomes" id="UP001285855">
    <property type="component" value="Unassembled WGS sequence"/>
</dbReference>
<gene>
    <name evidence="1" type="ORF">SNF14_01630</name>
</gene>
<evidence type="ECO:0008006" key="3">
    <source>
        <dbReference type="Google" id="ProtNLM"/>
    </source>
</evidence>
<evidence type="ECO:0000313" key="2">
    <source>
        <dbReference type="Proteomes" id="UP001285855"/>
    </source>
</evidence>
<accession>A0ABU5EKN2</accession>
<evidence type="ECO:0000313" key="1">
    <source>
        <dbReference type="EMBL" id="MDY2586025.1"/>
    </source>
</evidence>
<dbReference type="RefSeq" id="WP_320554400.1">
    <property type="nucleotide sequence ID" value="NZ_JAXDAE010000001.1"/>
</dbReference>
<proteinExistence type="predicted"/>
<reference evidence="1 2" key="1">
    <citation type="submission" date="2023-11" db="EMBL/GenBank/DDBJ databases">
        <title>Winogradskyella pelagius sp. nov., isolated from coastal sediment.</title>
        <authorList>
            <person name="Li F."/>
        </authorList>
    </citation>
    <scope>NUCLEOTIDE SEQUENCE [LARGE SCALE GENOMIC DNA]</scope>
    <source>
        <strain evidence="1 2">KCTC 23502</strain>
    </source>
</reference>
<comment type="caution">
    <text evidence="1">The sequence shown here is derived from an EMBL/GenBank/DDBJ whole genome shotgun (WGS) entry which is preliminary data.</text>
</comment>
<protein>
    <recommendedName>
        <fullName evidence="3">DUF4238 domain-containing protein</fullName>
    </recommendedName>
</protein>
<name>A0ABU5EKN2_9FLAO</name>